<dbReference type="EMBL" id="GDHC01012242">
    <property type="protein sequence ID" value="JAQ06387.1"/>
    <property type="molecule type" value="Transcribed_RNA"/>
</dbReference>
<dbReference type="SMART" id="SM00034">
    <property type="entry name" value="CLECT"/>
    <property type="match status" value="1"/>
</dbReference>
<proteinExistence type="predicted"/>
<dbReference type="CDD" id="cd00037">
    <property type="entry name" value="CLECT"/>
    <property type="match status" value="1"/>
</dbReference>
<accession>A0A146LHH9</accession>
<dbReference type="InterPro" id="IPR016187">
    <property type="entry name" value="CTDL_fold"/>
</dbReference>
<sequence length="183" mass="20452">LLFRRSKIIQMDSSARIVGFQLLLTIVLAGANVINRDAIGNHILNDGTGSNATRAAGGIEMKSSNQTKWFEVYLNKTMSWNDAFWFCKERHGNLATVETQEDMDLFARTITQIGDPGDYWTGGTNLGSVRGFYWSESGLPIMSNYWATGVDELSTSKSCVDIWTLSLWQADCGANYFPACEYY</sequence>
<dbReference type="PROSITE" id="PS50041">
    <property type="entry name" value="C_TYPE_LECTIN_2"/>
    <property type="match status" value="1"/>
</dbReference>
<dbReference type="AlphaFoldDB" id="A0A146LHH9"/>
<dbReference type="InterPro" id="IPR001304">
    <property type="entry name" value="C-type_lectin-like"/>
</dbReference>
<evidence type="ECO:0000259" key="1">
    <source>
        <dbReference type="PROSITE" id="PS50041"/>
    </source>
</evidence>
<reference evidence="2" key="1">
    <citation type="journal article" date="2016" name="Gigascience">
        <title>De novo construction of an expanded transcriptome assembly for the western tarnished plant bug, Lygus hesperus.</title>
        <authorList>
            <person name="Tassone E.E."/>
            <person name="Geib S.M."/>
            <person name="Hall B."/>
            <person name="Fabrick J.A."/>
            <person name="Brent C.S."/>
            <person name="Hull J.J."/>
        </authorList>
    </citation>
    <scope>NUCLEOTIDE SEQUENCE</scope>
</reference>
<feature type="domain" description="C-type lectin" evidence="1">
    <location>
        <begin position="78"/>
        <end position="181"/>
    </location>
</feature>
<protein>
    <recommendedName>
        <fullName evidence="1">C-type lectin domain-containing protein</fullName>
    </recommendedName>
</protein>
<name>A0A146LHH9_LYGHE</name>
<dbReference type="Pfam" id="PF00059">
    <property type="entry name" value="Lectin_C"/>
    <property type="match status" value="1"/>
</dbReference>
<dbReference type="Gene3D" id="3.10.100.10">
    <property type="entry name" value="Mannose-Binding Protein A, subunit A"/>
    <property type="match status" value="1"/>
</dbReference>
<organism evidence="2">
    <name type="scientific">Lygus hesperus</name>
    <name type="common">Western plant bug</name>
    <dbReference type="NCBI Taxonomy" id="30085"/>
    <lineage>
        <taxon>Eukaryota</taxon>
        <taxon>Metazoa</taxon>
        <taxon>Ecdysozoa</taxon>
        <taxon>Arthropoda</taxon>
        <taxon>Hexapoda</taxon>
        <taxon>Insecta</taxon>
        <taxon>Pterygota</taxon>
        <taxon>Neoptera</taxon>
        <taxon>Paraneoptera</taxon>
        <taxon>Hemiptera</taxon>
        <taxon>Heteroptera</taxon>
        <taxon>Panheteroptera</taxon>
        <taxon>Cimicomorpha</taxon>
        <taxon>Miridae</taxon>
        <taxon>Mirini</taxon>
        <taxon>Lygus</taxon>
    </lineage>
</organism>
<feature type="non-terminal residue" evidence="2">
    <location>
        <position position="1"/>
    </location>
</feature>
<evidence type="ECO:0000313" key="2">
    <source>
        <dbReference type="EMBL" id="JAQ06387.1"/>
    </source>
</evidence>
<dbReference type="InterPro" id="IPR016186">
    <property type="entry name" value="C-type_lectin-like/link_sf"/>
</dbReference>
<gene>
    <name evidence="2" type="ORF">g.37693</name>
</gene>
<dbReference type="SUPFAM" id="SSF56436">
    <property type="entry name" value="C-type lectin-like"/>
    <property type="match status" value="1"/>
</dbReference>